<evidence type="ECO:0000259" key="2">
    <source>
        <dbReference type="Pfam" id="PF03061"/>
    </source>
</evidence>
<name>V2UQR4_9GAMM</name>
<feature type="domain" description="Thioesterase" evidence="2">
    <location>
        <begin position="69"/>
        <end position="150"/>
    </location>
</feature>
<evidence type="ECO:0000313" key="3">
    <source>
        <dbReference type="EMBL" id="ESK52297.1"/>
    </source>
</evidence>
<dbReference type="NCBIfam" id="TIGR00369">
    <property type="entry name" value="unchar_dom_1"/>
    <property type="match status" value="1"/>
</dbReference>
<keyword evidence="1" id="KW-0378">Hydrolase</keyword>
<dbReference type="PATRIC" id="fig|1341683.3.peg.441"/>
<dbReference type="InterPro" id="IPR003736">
    <property type="entry name" value="PAAI_dom"/>
</dbReference>
<proteinExistence type="predicted"/>
<evidence type="ECO:0000313" key="4">
    <source>
        <dbReference type="Proteomes" id="UP000018418"/>
    </source>
</evidence>
<dbReference type="SUPFAM" id="SSF54637">
    <property type="entry name" value="Thioesterase/thiol ester dehydrase-isomerase"/>
    <property type="match status" value="1"/>
</dbReference>
<dbReference type="EMBL" id="AYEU01000003">
    <property type="protein sequence ID" value="ESK52297.1"/>
    <property type="molecule type" value="Genomic_DNA"/>
</dbReference>
<reference evidence="3 4" key="1">
    <citation type="submission" date="2013-10" db="EMBL/GenBank/DDBJ databases">
        <title>The Genome Sequence of Acinetobacter brisouii CIP 110357.</title>
        <authorList>
            <consortium name="The Broad Institute Genomics Platform"/>
            <consortium name="The Broad Institute Genome Sequencing Center for Infectious Disease"/>
            <person name="Cerqueira G."/>
            <person name="Feldgarden M."/>
            <person name="Courvalin P."/>
            <person name="Grillot-Courvalin C."/>
            <person name="Clermont D."/>
            <person name="Rocha E."/>
            <person name="Yoon E.-J."/>
            <person name="Nemec A."/>
            <person name="Young S.K."/>
            <person name="Zeng Q."/>
            <person name="Gargeya S."/>
            <person name="Fitzgerald M."/>
            <person name="Abouelleil A."/>
            <person name="Alvarado L."/>
            <person name="Berlin A.M."/>
            <person name="Chapman S.B."/>
            <person name="Gainer-Dewar J."/>
            <person name="Goldberg J."/>
            <person name="Gnerre S."/>
            <person name="Griggs A."/>
            <person name="Gujja S."/>
            <person name="Hansen M."/>
            <person name="Howarth C."/>
            <person name="Imamovic A."/>
            <person name="Ireland A."/>
            <person name="Larimer J."/>
            <person name="McCowan C."/>
            <person name="Murphy C."/>
            <person name="Pearson M."/>
            <person name="Poon T.W."/>
            <person name="Priest M."/>
            <person name="Roberts A."/>
            <person name="Saif S."/>
            <person name="Shea T."/>
            <person name="Sykes S."/>
            <person name="Wortman J."/>
            <person name="Nusbaum C."/>
            <person name="Birren B."/>
        </authorList>
    </citation>
    <scope>NUCLEOTIDE SEQUENCE [LARGE SCALE GENOMIC DNA]</scope>
    <source>
        <strain evidence="3 4">CIP 110357</strain>
    </source>
</reference>
<dbReference type="STRING" id="396323.VH98_09040"/>
<dbReference type="AlphaFoldDB" id="V2UQR4"/>
<accession>V2UQR4</accession>
<dbReference type="OrthoDB" id="9813158at2"/>
<evidence type="ECO:0000256" key="1">
    <source>
        <dbReference type="ARBA" id="ARBA00022801"/>
    </source>
</evidence>
<dbReference type="NCBIfam" id="NF008675">
    <property type="entry name" value="PRK11688.1"/>
    <property type="match status" value="1"/>
</dbReference>
<dbReference type="CDD" id="cd03443">
    <property type="entry name" value="PaaI_thioesterase"/>
    <property type="match status" value="1"/>
</dbReference>
<dbReference type="GO" id="GO:0016289">
    <property type="term" value="F:acyl-CoA hydrolase activity"/>
    <property type="evidence" value="ECO:0007669"/>
    <property type="project" value="UniProtKB-ARBA"/>
</dbReference>
<dbReference type="Gene3D" id="3.10.129.10">
    <property type="entry name" value="Hotdog Thioesterase"/>
    <property type="match status" value="1"/>
</dbReference>
<dbReference type="Pfam" id="PF03061">
    <property type="entry name" value="4HBT"/>
    <property type="match status" value="1"/>
</dbReference>
<dbReference type="InterPro" id="IPR029069">
    <property type="entry name" value="HotDog_dom_sf"/>
</dbReference>
<dbReference type="InterPro" id="IPR006683">
    <property type="entry name" value="Thioestr_dom"/>
</dbReference>
<dbReference type="RefSeq" id="WP_004903192.1">
    <property type="nucleotide sequence ID" value="NZ_BBTI01000004.1"/>
</dbReference>
<dbReference type="HOGENOM" id="CLU_089876_7_2_6"/>
<keyword evidence="4" id="KW-1185">Reference proteome</keyword>
<organism evidence="3 4">
    <name type="scientific">Acinetobacter brisouii CIP 110357</name>
    <dbReference type="NCBI Taxonomy" id="1341683"/>
    <lineage>
        <taxon>Bacteria</taxon>
        <taxon>Pseudomonadati</taxon>
        <taxon>Pseudomonadota</taxon>
        <taxon>Gammaproteobacteria</taxon>
        <taxon>Moraxellales</taxon>
        <taxon>Moraxellaceae</taxon>
        <taxon>Acinetobacter</taxon>
    </lineage>
</organism>
<dbReference type="Proteomes" id="UP000018418">
    <property type="component" value="Unassembled WGS sequence"/>
</dbReference>
<gene>
    <name evidence="3" type="ORF">P255_00448</name>
</gene>
<protein>
    <recommendedName>
        <fullName evidence="2">Thioesterase domain-containing protein</fullName>
    </recommendedName>
</protein>
<comment type="caution">
    <text evidence="3">The sequence shown here is derived from an EMBL/GenBank/DDBJ whole genome shotgun (WGS) entry which is preliminary data.</text>
</comment>
<sequence>MGQAKKTWTGQLDISSENQLFAILQQLCDAFNHSPFLQHNGICMRVVDDQIQGHLNMQPNLIGNVAYEILHGGVAATLLDSLGGVVAMAELYKRADVHNRAQVLKQIERLATLDLRVDYLAPGRGQSFIAHAEVLRMGKKSCTMRMSMQNDCSVTIAVAIASYAY</sequence>